<keyword evidence="3" id="KW-1185">Reference proteome</keyword>
<gene>
    <name evidence="2" type="ORF">GCM10009425_44110</name>
</gene>
<protein>
    <submittedName>
        <fullName evidence="2">Uncharacterized protein</fullName>
    </submittedName>
</protein>
<feature type="transmembrane region" description="Helical" evidence="1">
    <location>
        <begin position="16"/>
        <end position="36"/>
    </location>
</feature>
<evidence type="ECO:0000256" key="1">
    <source>
        <dbReference type="SAM" id="Phobius"/>
    </source>
</evidence>
<keyword evidence="1" id="KW-0472">Membrane</keyword>
<name>A0ABQ2H3X6_9PSED</name>
<evidence type="ECO:0000313" key="2">
    <source>
        <dbReference type="EMBL" id="GGM28733.1"/>
    </source>
</evidence>
<proteinExistence type="predicted"/>
<organism evidence="2 3">
    <name type="scientific">Pseudomonas asuensis</name>
    <dbReference type="NCBI Taxonomy" id="1825787"/>
    <lineage>
        <taxon>Bacteria</taxon>
        <taxon>Pseudomonadati</taxon>
        <taxon>Pseudomonadota</taxon>
        <taxon>Gammaproteobacteria</taxon>
        <taxon>Pseudomonadales</taxon>
        <taxon>Pseudomonadaceae</taxon>
        <taxon>Pseudomonas</taxon>
    </lineage>
</organism>
<keyword evidence="1" id="KW-1133">Transmembrane helix</keyword>
<sequence length="63" mass="6973">MNEGWRKAEGTGGAEAPPQIGTCFVFIVISNLLFFLSGPSWSDTCRQEGSQIRGQEQTDYFGR</sequence>
<dbReference type="EMBL" id="BMNW01000014">
    <property type="protein sequence ID" value="GGM28733.1"/>
    <property type="molecule type" value="Genomic_DNA"/>
</dbReference>
<keyword evidence="1" id="KW-0812">Transmembrane</keyword>
<dbReference type="Proteomes" id="UP000616499">
    <property type="component" value="Unassembled WGS sequence"/>
</dbReference>
<reference evidence="3" key="1">
    <citation type="journal article" date="2019" name="Int. J. Syst. Evol. Microbiol.">
        <title>The Global Catalogue of Microorganisms (GCM) 10K type strain sequencing project: providing services to taxonomists for standard genome sequencing and annotation.</title>
        <authorList>
            <consortium name="The Broad Institute Genomics Platform"/>
            <consortium name="The Broad Institute Genome Sequencing Center for Infectious Disease"/>
            <person name="Wu L."/>
            <person name="Ma J."/>
        </authorList>
    </citation>
    <scope>NUCLEOTIDE SEQUENCE [LARGE SCALE GENOMIC DNA]</scope>
    <source>
        <strain evidence="3">JCM 13501</strain>
    </source>
</reference>
<comment type="caution">
    <text evidence="2">The sequence shown here is derived from an EMBL/GenBank/DDBJ whole genome shotgun (WGS) entry which is preliminary data.</text>
</comment>
<accession>A0ABQ2H3X6</accession>
<evidence type="ECO:0000313" key="3">
    <source>
        <dbReference type="Proteomes" id="UP000616499"/>
    </source>
</evidence>